<evidence type="ECO:0000256" key="5">
    <source>
        <dbReference type="SAM" id="Phobius"/>
    </source>
</evidence>
<evidence type="ECO:0000256" key="4">
    <source>
        <dbReference type="ARBA" id="ARBA00023136"/>
    </source>
</evidence>
<feature type="transmembrane region" description="Helical" evidence="5">
    <location>
        <begin position="429"/>
        <end position="450"/>
    </location>
</feature>
<dbReference type="Proteomes" id="UP001549257">
    <property type="component" value="Unassembled WGS sequence"/>
</dbReference>
<dbReference type="NCBIfam" id="TIGR03062">
    <property type="entry name" value="pip_yhgE_Cterm"/>
    <property type="match status" value="1"/>
</dbReference>
<feature type="transmembrane region" description="Helical" evidence="5">
    <location>
        <begin position="471"/>
        <end position="494"/>
    </location>
</feature>
<evidence type="ECO:0000259" key="6">
    <source>
        <dbReference type="Pfam" id="PF12698"/>
    </source>
</evidence>
<comment type="subcellular location">
    <subcellularLocation>
        <location evidence="1">Membrane</location>
        <topology evidence="1">Multi-pass membrane protein</topology>
    </subcellularLocation>
</comment>
<organism evidence="7 8">
    <name type="scientific">Conyzicola nivalis</name>
    <dbReference type="NCBI Taxonomy" id="1477021"/>
    <lineage>
        <taxon>Bacteria</taxon>
        <taxon>Bacillati</taxon>
        <taxon>Actinomycetota</taxon>
        <taxon>Actinomycetes</taxon>
        <taxon>Micrococcales</taxon>
        <taxon>Microbacteriaceae</taxon>
        <taxon>Conyzicola</taxon>
    </lineage>
</organism>
<dbReference type="PANTHER" id="PTHR43077">
    <property type="entry name" value="TRANSPORT PERMEASE YVFS-RELATED"/>
    <property type="match status" value="1"/>
</dbReference>
<evidence type="ECO:0000256" key="2">
    <source>
        <dbReference type="ARBA" id="ARBA00022692"/>
    </source>
</evidence>
<sequence>MSQHSLPGVHHGNPVAARKRWVRWGALGAVVLVPLAFVGLFVGALSQSDTSIDRIPAAIVNEDSLVTTTAPDGSEQNVFAGRQLVTELTGSDSQGFDWTITNADDAEAALAAGEVYAILTVPEDFSTSVLSIQSDQPVKSNLTIQTDDAHSYLTGSVLQVVGQTMVGTFGKQITSQYISGLYSGLGGVGTALSTASAGAAELGTGATGIADGATQLGSGATQLAGGASQLGAGLKTYTSGVSSLSSGLAQLNSGAAGLSQLSSGVAAYTGGVGQLSGGLSQVNAGIQANLLIPAEQRAALQTITDQLAGAAAAGPALSQQTAGAITGLQSGIGQSASGAARLASAGPALVTGVNGLATGATGLATGASGIADGATQLATGAGTLSTGLADGAAQVPTQDEDAAATAEVAADPVTLSVTTANAVTDIGQVIATFLVPIGLWIGALAVFLVLRPLSRRALASTAVDGRLVFASLARASIVTGAQAVLLVLLMHISIGVGWNLLPATLLFSLLTAVSFTAFHYLLTTAFGRAGLVISLFLLAIQLTATGGIYPIEVLSEPFQAISPFLPLTYAVSGMQGIIAGGSVAPVLTAVAVLAGFGILSAILALAAIRRSRSAKRLGLTPLAA</sequence>
<dbReference type="Pfam" id="PF12698">
    <property type="entry name" value="ABC2_membrane_3"/>
    <property type="match status" value="2"/>
</dbReference>
<keyword evidence="2 5" id="KW-0812">Transmembrane</keyword>
<reference evidence="7 8" key="1">
    <citation type="submission" date="2024-06" db="EMBL/GenBank/DDBJ databases">
        <title>Sorghum-associated microbial communities from plants grown in Nebraska, USA.</title>
        <authorList>
            <person name="Schachtman D."/>
        </authorList>
    </citation>
    <scope>NUCLEOTIDE SEQUENCE [LARGE SCALE GENOMIC DNA]</scope>
    <source>
        <strain evidence="7 8">2857</strain>
    </source>
</reference>
<dbReference type="InterPro" id="IPR013525">
    <property type="entry name" value="ABC2_TM"/>
</dbReference>
<dbReference type="Gene3D" id="3.40.1710.10">
    <property type="entry name" value="abc type-2 transporter like domain"/>
    <property type="match status" value="1"/>
</dbReference>
<feature type="transmembrane region" description="Helical" evidence="5">
    <location>
        <begin position="500"/>
        <end position="522"/>
    </location>
</feature>
<feature type="transmembrane region" description="Helical" evidence="5">
    <location>
        <begin position="583"/>
        <end position="608"/>
    </location>
</feature>
<feature type="transmembrane region" description="Helical" evidence="5">
    <location>
        <begin position="21"/>
        <end position="45"/>
    </location>
</feature>
<feature type="transmembrane region" description="Helical" evidence="5">
    <location>
        <begin position="529"/>
        <end position="549"/>
    </location>
</feature>
<keyword evidence="8" id="KW-1185">Reference proteome</keyword>
<evidence type="ECO:0000256" key="1">
    <source>
        <dbReference type="ARBA" id="ARBA00004141"/>
    </source>
</evidence>
<evidence type="ECO:0000313" key="8">
    <source>
        <dbReference type="Proteomes" id="UP001549257"/>
    </source>
</evidence>
<dbReference type="InterPro" id="IPR017500">
    <property type="entry name" value="Phage_infect_YhgE_N"/>
</dbReference>
<feature type="domain" description="ABC-2 type transporter transmembrane" evidence="6">
    <location>
        <begin position="30"/>
        <end position="184"/>
    </location>
</feature>
<protein>
    <submittedName>
        <fullName evidence="7">Membrane protein</fullName>
    </submittedName>
</protein>
<dbReference type="InterPro" id="IPR017501">
    <property type="entry name" value="Phage_infect_YhgE_C"/>
</dbReference>
<accession>A0ABV2QQZ6</accession>
<dbReference type="PANTHER" id="PTHR43077:SF5">
    <property type="entry name" value="PHAGE INFECTION PROTEIN"/>
    <property type="match status" value="1"/>
</dbReference>
<gene>
    <name evidence="7" type="ORF">ABIE21_002928</name>
</gene>
<keyword evidence="3 5" id="KW-1133">Transmembrane helix</keyword>
<proteinExistence type="predicted"/>
<evidence type="ECO:0000313" key="7">
    <source>
        <dbReference type="EMBL" id="MET4583402.1"/>
    </source>
</evidence>
<dbReference type="NCBIfam" id="TIGR03061">
    <property type="entry name" value="pip_yhgE_Nterm"/>
    <property type="match status" value="1"/>
</dbReference>
<dbReference type="RefSeq" id="WP_354025577.1">
    <property type="nucleotide sequence ID" value="NZ_JBEPSJ010000004.1"/>
</dbReference>
<dbReference type="InterPro" id="IPR051328">
    <property type="entry name" value="T7SS_ABC-Transporter"/>
</dbReference>
<dbReference type="EMBL" id="JBEPSJ010000004">
    <property type="protein sequence ID" value="MET4583402.1"/>
    <property type="molecule type" value="Genomic_DNA"/>
</dbReference>
<comment type="caution">
    <text evidence="7">The sequence shown here is derived from an EMBL/GenBank/DDBJ whole genome shotgun (WGS) entry which is preliminary data.</text>
</comment>
<feature type="domain" description="ABC-2 type transporter transmembrane" evidence="6">
    <location>
        <begin position="401"/>
        <end position="605"/>
    </location>
</feature>
<keyword evidence="4 5" id="KW-0472">Membrane</keyword>
<name>A0ABV2QQZ6_9MICO</name>
<evidence type="ECO:0000256" key="3">
    <source>
        <dbReference type="ARBA" id="ARBA00022989"/>
    </source>
</evidence>